<dbReference type="GO" id="GO:0035312">
    <property type="term" value="F:5'-3' DNA exonuclease activity"/>
    <property type="evidence" value="ECO:0007669"/>
    <property type="project" value="TreeGrafter"/>
</dbReference>
<dbReference type="SUPFAM" id="SSF89550">
    <property type="entry name" value="PHP domain-like"/>
    <property type="match status" value="1"/>
</dbReference>
<reference evidence="2" key="1">
    <citation type="journal article" date="2020" name="mSystems">
        <title>Genome- and Community-Level Interaction Insights into Carbon Utilization and Element Cycling Functions of Hydrothermarchaeota in Hydrothermal Sediment.</title>
        <authorList>
            <person name="Zhou Z."/>
            <person name="Liu Y."/>
            <person name="Xu W."/>
            <person name="Pan J."/>
            <person name="Luo Z.H."/>
            <person name="Li M."/>
        </authorList>
    </citation>
    <scope>NUCLEOTIDE SEQUENCE [LARGE SCALE GENOMIC DNA]</scope>
    <source>
        <strain evidence="2">HyVt-633</strain>
    </source>
</reference>
<dbReference type="Pfam" id="PF02811">
    <property type="entry name" value="PHP"/>
    <property type="match status" value="1"/>
</dbReference>
<proteinExistence type="predicted"/>
<dbReference type="PANTHER" id="PTHR42924:SF11">
    <property type="entry name" value="POLYMERASE_HISTIDINOL PHOSPHATASE N-TERMINAL DOMAIN-CONTAINING PROTEIN"/>
    <property type="match status" value="1"/>
</dbReference>
<evidence type="ECO:0000259" key="1">
    <source>
        <dbReference type="SMART" id="SM00481"/>
    </source>
</evidence>
<dbReference type="InterPro" id="IPR003141">
    <property type="entry name" value="Pol/His_phosphatase_N"/>
</dbReference>
<accession>A0A7C5DEA3</accession>
<protein>
    <submittedName>
        <fullName evidence="2">Phosphotransferase</fullName>
    </submittedName>
</protein>
<dbReference type="SMART" id="SM00481">
    <property type="entry name" value="POLIIIAc"/>
    <property type="match status" value="1"/>
</dbReference>
<organism evidence="2">
    <name type="scientific">Chlorobaculum parvum</name>
    <dbReference type="NCBI Taxonomy" id="274539"/>
    <lineage>
        <taxon>Bacteria</taxon>
        <taxon>Pseudomonadati</taxon>
        <taxon>Chlorobiota</taxon>
        <taxon>Chlorobiia</taxon>
        <taxon>Chlorobiales</taxon>
        <taxon>Chlorobiaceae</taxon>
        <taxon>Chlorobaculum</taxon>
    </lineage>
</organism>
<gene>
    <name evidence="2" type="ORF">ENL07_05680</name>
</gene>
<dbReference type="Gene3D" id="3.20.20.140">
    <property type="entry name" value="Metal-dependent hydrolases"/>
    <property type="match status" value="1"/>
</dbReference>
<dbReference type="InterPro" id="IPR004013">
    <property type="entry name" value="PHP_dom"/>
</dbReference>
<name>A0A7C5DEA3_9CHLB</name>
<dbReference type="EMBL" id="DRSQ01000119">
    <property type="protein sequence ID" value="HHE32117.1"/>
    <property type="molecule type" value="Genomic_DNA"/>
</dbReference>
<dbReference type="Proteomes" id="UP000886058">
    <property type="component" value="Unassembled WGS sequence"/>
</dbReference>
<dbReference type="AlphaFoldDB" id="A0A7C5DEA3"/>
<feature type="domain" description="Polymerase/histidinol phosphatase N-terminal" evidence="1">
    <location>
        <begin position="6"/>
        <end position="98"/>
    </location>
</feature>
<dbReference type="InterPro" id="IPR052018">
    <property type="entry name" value="PHP_domain"/>
</dbReference>
<dbReference type="InterPro" id="IPR016195">
    <property type="entry name" value="Pol/histidinol_Pase-like"/>
</dbReference>
<evidence type="ECO:0000313" key="2">
    <source>
        <dbReference type="EMBL" id="HHE32117.1"/>
    </source>
</evidence>
<comment type="caution">
    <text evidence="2">The sequence shown here is derived from an EMBL/GenBank/DDBJ whole genome shotgun (WGS) entry which is preliminary data.</text>
</comment>
<dbReference type="PANTHER" id="PTHR42924">
    <property type="entry name" value="EXONUCLEASE"/>
    <property type="match status" value="1"/>
</dbReference>
<dbReference type="GO" id="GO:0004534">
    <property type="term" value="F:5'-3' RNA exonuclease activity"/>
    <property type="evidence" value="ECO:0007669"/>
    <property type="project" value="TreeGrafter"/>
</dbReference>
<sequence length="238" mass="27498">MQWLYCDFHIHTTWSDGSCSIDEVIDLYGEAGFDVIAITDHVLDTESITRYGRPISELQVMDSSQFSEYQAALWQGARRAWERYEMLLVPGIELTNNTGRYHILALDIKECISPDLPVEEIIEAIRRQHGISVACHPYIRNHSGENPSYHLWQNHERLASMFDAWEVANRDDLFNVVGLKKFNYIANSDFHEQRHLLSWKTLLRCKKNVESVKAAIRTNDQVSLFLYRGGKIRPVTAG</sequence>